<evidence type="ECO:0000256" key="1">
    <source>
        <dbReference type="SAM" id="Phobius"/>
    </source>
</evidence>
<feature type="transmembrane region" description="Helical" evidence="1">
    <location>
        <begin position="24"/>
        <end position="47"/>
    </location>
</feature>
<organism evidence="2">
    <name type="scientific">Arundo donax</name>
    <name type="common">Giant reed</name>
    <name type="synonym">Donax arundinaceus</name>
    <dbReference type="NCBI Taxonomy" id="35708"/>
    <lineage>
        <taxon>Eukaryota</taxon>
        <taxon>Viridiplantae</taxon>
        <taxon>Streptophyta</taxon>
        <taxon>Embryophyta</taxon>
        <taxon>Tracheophyta</taxon>
        <taxon>Spermatophyta</taxon>
        <taxon>Magnoliopsida</taxon>
        <taxon>Liliopsida</taxon>
        <taxon>Poales</taxon>
        <taxon>Poaceae</taxon>
        <taxon>PACMAD clade</taxon>
        <taxon>Arundinoideae</taxon>
        <taxon>Arundineae</taxon>
        <taxon>Arundo</taxon>
    </lineage>
</organism>
<accession>A0A0A8YAI2</accession>
<dbReference type="AlphaFoldDB" id="A0A0A8YAI2"/>
<keyword evidence="1" id="KW-0472">Membrane</keyword>
<dbReference type="EMBL" id="GBRH01275455">
    <property type="protein sequence ID" value="JAD22440.1"/>
    <property type="molecule type" value="Transcribed_RNA"/>
</dbReference>
<keyword evidence="1" id="KW-0812">Transmembrane</keyword>
<evidence type="ECO:0000313" key="2">
    <source>
        <dbReference type="EMBL" id="JAD22440.1"/>
    </source>
</evidence>
<protein>
    <submittedName>
        <fullName evidence="2">Uncharacterized protein</fullName>
    </submittedName>
</protein>
<keyword evidence="1" id="KW-1133">Transmembrane helix</keyword>
<reference evidence="2" key="2">
    <citation type="journal article" date="2015" name="Data Brief">
        <title>Shoot transcriptome of the giant reed, Arundo donax.</title>
        <authorList>
            <person name="Barrero R.A."/>
            <person name="Guerrero F.D."/>
            <person name="Moolhuijzen P."/>
            <person name="Goolsby J.A."/>
            <person name="Tidwell J."/>
            <person name="Bellgard S.E."/>
            <person name="Bellgard M.I."/>
        </authorList>
    </citation>
    <scope>NUCLEOTIDE SEQUENCE</scope>
    <source>
        <tissue evidence="2">Shoot tissue taken approximately 20 cm above the soil surface</tissue>
    </source>
</reference>
<proteinExistence type="predicted"/>
<sequence>MSQGLIIILSNCKMIGLDSRLSKSIILVALFDFLGTALELGAGYLFFQFFFSSRQKDCPTFH</sequence>
<name>A0A0A8YAI2_ARUDO</name>
<reference evidence="2" key="1">
    <citation type="submission" date="2014-09" db="EMBL/GenBank/DDBJ databases">
        <authorList>
            <person name="Magalhaes I.L.F."/>
            <person name="Oliveira U."/>
            <person name="Santos F.R."/>
            <person name="Vidigal T.H.D.A."/>
            <person name="Brescovit A.D."/>
            <person name="Santos A.J."/>
        </authorList>
    </citation>
    <scope>NUCLEOTIDE SEQUENCE</scope>
    <source>
        <tissue evidence="2">Shoot tissue taken approximately 20 cm above the soil surface</tissue>
    </source>
</reference>